<evidence type="ECO:0000256" key="1">
    <source>
        <dbReference type="SAM" id="MobiDB-lite"/>
    </source>
</evidence>
<feature type="compositionally biased region" description="Basic and acidic residues" evidence="1">
    <location>
        <begin position="247"/>
        <end position="259"/>
    </location>
</feature>
<evidence type="ECO:0000313" key="2">
    <source>
        <dbReference type="EMBL" id="KAK7028491.1"/>
    </source>
</evidence>
<dbReference type="EMBL" id="JAWWNJ010000028">
    <property type="protein sequence ID" value="KAK7028491.1"/>
    <property type="molecule type" value="Genomic_DNA"/>
</dbReference>
<feature type="compositionally biased region" description="Basic and acidic residues" evidence="1">
    <location>
        <begin position="28"/>
        <end position="49"/>
    </location>
</feature>
<gene>
    <name evidence="2" type="ORF">R3P38DRAFT_2776209</name>
</gene>
<accession>A0AAW0BP96</accession>
<feature type="compositionally biased region" description="Acidic residues" evidence="1">
    <location>
        <begin position="368"/>
        <end position="381"/>
    </location>
</feature>
<feature type="compositionally biased region" description="Pro residues" evidence="1">
    <location>
        <begin position="384"/>
        <end position="396"/>
    </location>
</feature>
<proteinExistence type="predicted"/>
<feature type="compositionally biased region" description="Basic residues" evidence="1">
    <location>
        <begin position="16"/>
        <end position="27"/>
    </location>
</feature>
<evidence type="ECO:0008006" key="4">
    <source>
        <dbReference type="Google" id="ProtNLM"/>
    </source>
</evidence>
<name>A0AAW0BP96_9AGAR</name>
<evidence type="ECO:0000313" key="3">
    <source>
        <dbReference type="Proteomes" id="UP001362999"/>
    </source>
</evidence>
<reference evidence="2 3" key="1">
    <citation type="journal article" date="2024" name="J Genomics">
        <title>Draft genome sequencing and assembly of Favolaschia claudopus CIRM-BRFM 2984 isolated from oak limbs.</title>
        <authorList>
            <person name="Navarro D."/>
            <person name="Drula E."/>
            <person name="Chaduli D."/>
            <person name="Cazenave R."/>
            <person name="Ahrendt S."/>
            <person name="Wang J."/>
            <person name="Lipzen A."/>
            <person name="Daum C."/>
            <person name="Barry K."/>
            <person name="Grigoriev I.V."/>
            <person name="Favel A."/>
            <person name="Rosso M.N."/>
            <person name="Martin F."/>
        </authorList>
    </citation>
    <scope>NUCLEOTIDE SEQUENCE [LARGE SCALE GENOMIC DNA]</scope>
    <source>
        <strain evidence="2 3">CIRM-BRFM 2984</strain>
    </source>
</reference>
<feature type="region of interest" description="Disordered" evidence="1">
    <location>
        <begin position="247"/>
        <end position="281"/>
    </location>
</feature>
<organism evidence="2 3">
    <name type="scientific">Favolaschia claudopus</name>
    <dbReference type="NCBI Taxonomy" id="2862362"/>
    <lineage>
        <taxon>Eukaryota</taxon>
        <taxon>Fungi</taxon>
        <taxon>Dikarya</taxon>
        <taxon>Basidiomycota</taxon>
        <taxon>Agaricomycotina</taxon>
        <taxon>Agaricomycetes</taxon>
        <taxon>Agaricomycetidae</taxon>
        <taxon>Agaricales</taxon>
        <taxon>Marasmiineae</taxon>
        <taxon>Mycenaceae</taxon>
        <taxon>Favolaschia</taxon>
    </lineage>
</organism>
<dbReference type="Proteomes" id="UP001362999">
    <property type="component" value="Unassembled WGS sequence"/>
</dbReference>
<feature type="compositionally biased region" description="Basic and acidic residues" evidence="1">
    <location>
        <begin position="123"/>
        <end position="138"/>
    </location>
</feature>
<feature type="compositionally biased region" description="Basic and acidic residues" evidence="1">
    <location>
        <begin position="166"/>
        <end position="175"/>
    </location>
</feature>
<feature type="region of interest" description="Disordered" evidence="1">
    <location>
        <begin position="1"/>
        <end position="60"/>
    </location>
</feature>
<keyword evidence="3" id="KW-1185">Reference proteome</keyword>
<comment type="caution">
    <text evidence="2">The sequence shown here is derived from an EMBL/GenBank/DDBJ whole genome shotgun (WGS) entry which is preliminary data.</text>
</comment>
<feature type="region of interest" description="Disordered" evidence="1">
    <location>
        <begin position="337"/>
        <end position="428"/>
    </location>
</feature>
<feature type="compositionally biased region" description="Basic residues" evidence="1">
    <location>
        <begin position="538"/>
        <end position="553"/>
    </location>
</feature>
<feature type="region of interest" description="Disordered" evidence="1">
    <location>
        <begin position="534"/>
        <end position="553"/>
    </location>
</feature>
<feature type="region of interest" description="Disordered" evidence="1">
    <location>
        <begin position="123"/>
        <end position="175"/>
    </location>
</feature>
<feature type="compositionally biased region" description="Low complexity" evidence="1">
    <location>
        <begin position="1"/>
        <end position="12"/>
    </location>
</feature>
<protein>
    <recommendedName>
        <fullName evidence="4">Zn(2)-C6 fungal-type domain-containing protein</fullName>
    </recommendedName>
</protein>
<dbReference type="AlphaFoldDB" id="A0AAW0BP96"/>
<sequence>MSPAPSNSSAPPRLTAKQKAKGRLVQRRRVDSDHEEEHSEDAAAVDNDHHRRQIPKTLLEEANKQADGLLAHQLHEQELVYLEDIKELNKLIEENKVLRRRLEAGKADDDDRVQAHDVVRGVTPDKADVPDESMHSSEHSTVPEGMEEVVEVEEKVKKAGGKRGRKTEETEERPRKKLRPEEIEWEERKPACKKCVAKGVPCLFAKNKKQDACKACAEAHIKCPALPENAARPPTVKKHRVEEALKAKSEGGAKPEVKKTKTKVVTRAPAATGGPDVTPTSAAHSLELRRVRARVTQLETFCDFMAERFCNQWETDIGGVVPHEIVEYLQSRGRMPLDEVRDDDEKEKKKEKKKEMDDWRKNVSPGQPEEEEGTDEDEEEQAPAPAPARPPTPGPSHQPTTPRTPRTPRTRLGTRAPTSGRSRKSVQSVSTFAGPYLMLNQYTALYQMPPEEPEIKREPDDEEKAQIALALERSAARKAEKVADKKHPRLSIIRLIYGSFGAVADILIVAEHVKIYFPPCTASSAIARSIPPVPERKQGKKEKAHRSGSAHRGGRACGCVGVMRQRGDGFVRACLCGYRWWRGDAGAGTGGRRKSGVRARLFAGAGGTRRCTVVCVCVRGTRGWWGGCGGTAK</sequence>